<protein>
    <submittedName>
        <fullName evidence="2">Uncharacterized protein</fullName>
    </submittedName>
</protein>
<accession>A0A1Z5IA63</accession>
<feature type="signal peptide" evidence="1">
    <location>
        <begin position="1"/>
        <end position="28"/>
    </location>
</feature>
<keyword evidence="1" id="KW-0732">Signal</keyword>
<gene>
    <name evidence="2" type="ORF">IWT30_00420</name>
</gene>
<keyword evidence="3" id="KW-1185">Reference proteome</keyword>
<evidence type="ECO:0000313" key="2">
    <source>
        <dbReference type="EMBL" id="GAW98475.1"/>
    </source>
</evidence>
<name>A0A1Z5IA63_9LACO</name>
<organism evidence="2 3">
    <name type="scientific">Secundilactobacillus mixtipabuli</name>
    <dbReference type="NCBI Taxonomy" id="1435342"/>
    <lineage>
        <taxon>Bacteria</taxon>
        <taxon>Bacillati</taxon>
        <taxon>Bacillota</taxon>
        <taxon>Bacilli</taxon>
        <taxon>Lactobacillales</taxon>
        <taxon>Lactobacillaceae</taxon>
        <taxon>Secundilactobacillus</taxon>
    </lineage>
</organism>
<dbReference type="AlphaFoldDB" id="A0A1Z5IA63"/>
<sequence length="142" mass="16454" precursor="true">MKKSILVSAVLSLSFIGTLSLTSTTANAANYHNGVPKVFKNTKWRAKSMKAYGETTHARIHFYTKSLDAHPAFEMDPQRTYKIKYKYLGKGTYYLVGRVYNNAPAGGISWKYKVKRYNSHKIYWWDLTAGNHKYTNFTFTRY</sequence>
<reference evidence="2 3" key="1">
    <citation type="submission" date="2015-11" db="EMBL/GenBank/DDBJ databases">
        <title>Draft genome sequences of new species of the genus Lactobacillus isolated from orchardgrass silage.</title>
        <authorList>
            <person name="Tohno M."/>
            <person name="Tanizawa Y."/>
            <person name="Arita M."/>
        </authorList>
    </citation>
    <scope>NUCLEOTIDE SEQUENCE [LARGE SCALE GENOMIC DNA]</scope>
    <source>
        <strain evidence="2 3">IWT30</strain>
    </source>
</reference>
<dbReference type="EMBL" id="BCMF01000002">
    <property type="protein sequence ID" value="GAW98475.1"/>
    <property type="molecule type" value="Genomic_DNA"/>
</dbReference>
<dbReference type="OrthoDB" id="2304347at2"/>
<dbReference type="Proteomes" id="UP000198374">
    <property type="component" value="Unassembled WGS sequence"/>
</dbReference>
<proteinExistence type="predicted"/>
<dbReference type="RefSeq" id="WP_089108298.1">
    <property type="nucleotide sequence ID" value="NZ_BCMF01000002.1"/>
</dbReference>
<feature type="chain" id="PRO_5013187621" evidence="1">
    <location>
        <begin position="29"/>
        <end position="142"/>
    </location>
</feature>
<evidence type="ECO:0000313" key="3">
    <source>
        <dbReference type="Proteomes" id="UP000198374"/>
    </source>
</evidence>
<evidence type="ECO:0000256" key="1">
    <source>
        <dbReference type="SAM" id="SignalP"/>
    </source>
</evidence>
<comment type="caution">
    <text evidence="2">The sequence shown here is derived from an EMBL/GenBank/DDBJ whole genome shotgun (WGS) entry which is preliminary data.</text>
</comment>